<dbReference type="FunFam" id="1.10.10.10:FF:000020">
    <property type="entry name" value="SWI/SNF complex subunit SMARCC2 isoform c"/>
    <property type="match status" value="1"/>
</dbReference>
<dbReference type="InterPro" id="IPR007526">
    <property type="entry name" value="SWIRM"/>
</dbReference>
<feature type="compositionally biased region" description="Polar residues" evidence="4">
    <location>
        <begin position="179"/>
        <end position="188"/>
    </location>
</feature>
<dbReference type="Pfam" id="PF04433">
    <property type="entry name" value="SWIRM"/>
    <property type="match status" value="1"/>
</dbReference>
<dbReference type="InterPro" id="IPR009057">
    <property type="entry name" value="Homeodomain-like_sf"/>
</dbReference>
<evidence type="ECO:0000256" key="4">
    <source>
        <dbReference type="SAM" id="MobiDB-lite"/>
    </source>
</evidence>
<reference evidence="6 7" key="1">
    <citation type="submission" date="2019-07" db="EMBL/GenBank/DDBJ databases">
        <title>Annotation for the trematode Paragonimus westermani.</title>
        <authorList>
            <person name="Choi Y.-J."/>
        </authorList>
    </citation>
    <scope>NUCLEOTIDE SEQUENCE [LARGE SCALE GENOMIC DNA]</scope>
    <source>
        <strain evidence="6">180907_Pwestermani</strain>
    </source>
</reference>
<evidence type="ECO:0000256" key="3">
    <source>
        <dbReference type="ARBA" id="ARBA00023242"/>
    </source>
</evidence>
<feature type="non-terminal residue" evidence="6">
    <location>
        <position position="228"/>
    </location>
</feature>
<dbReference type="PROSITE" id="PS50934">
    <property type="entry name" value="SWIRM"/>
    <property type="match status" value="1"/>
</dbReference>
<keyword evidence="7" id="KW-1185">Reference proteome</keyword>
<comment type="caution">
    <text evidence="6">The sequence shown here is derived from an EMBL/GenBank/DDBJ whole genome shotgun (WGS) entry which is preliminary data.</text>
</comment>
<proteinExistence type="predicted"/>
<dbReference type="AlphaFoldDB" id="A0A8T0DE13"/>
<evidence type="ECO:0000259" key="5">
    <source>
        <dbReference type="PROSITE" id="PS50934"/>
    </source>
</evidence>
<dbReference type="GO" id="GO:0005634">
    <property type="term" value="C:nucleus"/>
    <property type="evidence" value="ECO:0007669"/>
    <property type="project" value="UniProtKB-ARBA"/>
</dbReference>
<organism evidence="6 7">
    <name type="scientific">Paragonimus westermani</name>
    <dbReference type="NCBI Taxonomy" id="34504"/>
    <lineage>
        <taxon>Eukaryota</taxon>
        <taxon>Metazoa</taxon>
        <taxon>Spiralia</taxon>
        <taxon>Lophotrochozoa</taxon>
        <taxon>Platyhelminthes</taxon>
        <taxon>Trematoda</taxon>
        <taxon>Digenea</taxon>
        <taxon>Plagiorchiida</taxon>
        <taxon>Troglotremata</taxon>
        <taxon>Troglotrematidae</taxon>
        <taxon>Paragonimus</taxon>
    </lineage>
</organism>
<gene>
    <name evidence="6" type="ORF">P879_11648</name>
</gene>
<dbReference type="InterPro" id="IPR036388">
    <property type="entry name" value="WH-like_DNA-bd_sf"/>
</dbReference>
<dbReference type="SUPFAM" id="SSF46689">
    <property type="entry name" value="Homeodomain-like"/>
    <property type="match status" value="1"/>
</dbReference>
<evidence type="ECO:0000256" key="2">
    <source>
        <dbReference type="ARBA" id="ARBA00023163"/>
    </source>
</evidence>
<dbReference type="GO" id="GO:0048858">
    <property type="term" value="P:cell projection morphogenesis"/>
    <property type="evidence" value="ECO:0007669"/>
    <property type="project" value="TreeGrafter"/>
</dbReference>
<feature type="domain" description="SWIRM" evidence="5">
    <location>
        <begin position="28"/>
        <end position="125"/>
    </location>
</feature>
<keyword evidence="2" id="KW-0804">Transcription</keyword>
<dbReference type="PANTHER" id="PTHR15381:SF1">
    <property type="entry name" value="CHONDROITIN SULFATE PROTEOGLYCAN 5"/>
    <property type="match status" value="1"/>
</dbReference>
<keyword evidence="1" id="KW-0805">Transcription regulation</keyword>
<evidence type="ECO:0000313" key="6">
    <source>
        <dbReference type="EMBL" id="KAF8566010.1"/>
    </source>
</evidence>
<sequence>SLVGDESRQARSVSAHADLSVTEQAHCIVIPSYSAWFDYNAIHGIERRALPEFFNGQNKSKTPEVYLAYRNFMIDTYRLNPQEYLTFTACRRNLTGDVCAILRVHAFLEQWGLINYQVTAPLVASASSGASEAARLAVAASLGPPSTAHFHVLADSASGLQPIGTQNQTAMACVTTGQQQPQQSSIGDSSAVDVSKTSNVTGKEGVDSGLPGNGPFRADTQVCILYAL</sequence>
<dbReference type="GO" id="GO:0045202">
    <property type="term" value="C:synapse"/>
    <property type="evidence" value="ECO:0007669"/>
    <property type="project" value="TreeGrafter"/>
</dbReference>
<name>A0A8T0DE13_9TREM</name>
<keyword evidence="3" id="KW-0539">Nucleus</keyword>
<protein>
    <recommendedName>
        <fullName evidence="5">SWIRM domain-containing protein</fullName>
    </recommendedName>
</protein>
<dbReference type="Gene3D" id="1.10.10.10">
    <property type="entry name" value="Winged helix-like DNA-binding domain superfamily/Winged helix DNA-binding domain"/>
    <property type="match status" value="1"/>
</dbReference>
<dbReference type="Proteomes" id="UP000699462">
    <property type="component" value="Unassembled WGS sequence"/>
</dbReference>
<evidence type="ECO:0000313" key="7">
    <source>
        <dbReference type="Proteomes" id="UP000699462"/>
    </source>
</evidence>
<evidence type="ECO:0000256" key="1">
    <source>
        <dbReference type="ARBA" id="ARBA00023015"/>
    </source>
</evidence>
<dbReference type="OrthoDB" id="118550at2759"/>
<accession>A0A8T0DE13</accession>
<dbReference type="EMBL" id="JTDF01005746">
    <property type="protein sequence ID" value="KAF8566010.1"/>
    <property type="molecule type" value="Genomic_DNA"/>
</dbReference>
<dbReference type="PANTHER" id="PTHR15381">
    <property type="entry name" value="CHONDROITIN SULFATE PROTEOGLYCAN 5 -RELATED"/>
    <property type="match status" value="1"/>
</dbReference>
<dbReference type="GO" id="GO:1902494">
    <property type="term" value="C:catalytic complex"/>
    <property type="evidence" value="ECO:0007669"/>
    <property type="project" value="UniProtKB-ARBA"/>
</dbReference>
<feature type="region of interest" description="Disordered" evidence="4">
    <location>
        <begin position="179"/>
        <end position="212"/>
    </location>
</feature>